<comment type="pathway">
    <text evidence="7">Polyol metabolism; glycerol degradation via glycerol kinase pathway; sn-glycerol 3-phosphate from glycerol: step 1/1.</text>
</comment>
<feature type="binding site" evidence="7">
    <location>
        <position position="17"/>
    </location>
    <ligand>
        <name>ATP</name>
        <dbReference type="ChEBI" id="CHEBI:30616"/>
    </ligand>
</feature>
<accession>A0ABM8Z619</accession>
<feature type="binding site" evidence="7">
    <location>
        <position position="248"/>
    </location>
    <ligand>
        <name>sn-glycerol 3-phosphate</name>
        <dbReference type="ChEBI" id="CHEBI:57597"/>
    </ligand>
</feature>
<comment type="function">
    <text evidence="7">Key enzyme in the regulation of glycerol uptake and metabolism. Catalyzes the phosphorylation of glycerol to yield sn-glycerol 3-phosphate.</text>
</comment>
<feature type="binding site" evidence="7">
    <location>
        <position position="86"/>
    </location>
    <ligand>
        <name>glycerol</name>
        <dbReference type="ChEBI" id="CHEBI:17754"/>
    </ligand>
</feature>
<dbReference type="PANTHER" id="PTHR10196:SF69">
    <property type="entry name" value="GLYCEROL KINASE"/>
    <property type="match status" value="1"/>
</dbReference>
<dbReference type="Proteomes" id="UP000789707">
    <property type="component" value="Unassembled WGS sequence"/>
</dbReference>
<dbReference type="GO" id="GO:0004370">
    <property type="term" value="F:glycerol kinase activity"/>
    <property type="evidence" value="ECO:0007669"/>
    <property type="project" value="UniProtKB-EC"/>
</dbReference>
<dbReference type="InterPro" id="IPR018484">
    <property type="entry name" value="FGGY_N"/>
</dbReference>
<comment type="caution">
    <text evidence="11">The sequence shown here is derived from an EMBL/GenBank/DDBJ whole genome shotgun (WGS) entry which is preliminary data.</text>
</comment>
<dbReference type="Pfam" id="PF00370">
    <property type="entry name" value="FGGY_N"/>
    <property type="match status" value="1"/>
</dbReference>
<dbReference type="InterPro" id="IPR018485">
    <property type="entry name" value="FGGY_C"/>
</dbReference>
<comment type="activity regulation">
    <text evidence="7">Activated by phosphorylation and inhibited by fructose 1,6-bisphosphate (FBP).</text>
</comment>
<evidence type="ECO:0000256" key="2">
    <source>
        <dbReference type="ARBA" id="ARBA00022679"/>
    </source>
</evidence>
<protein>
    <recommendedName>
        <fullName evidence="7">Glycerol kinase</fullName>
        <ecNumber evidence="7">2.7.1.30</ecNumber>
    </recommendedName>
    <alternativeName>
        <fullName evidence="7">ATP:glycerol 3-phosphotransferase</fullName>
    </alternativeName>
    <alternativeName>
        <fullName evidence="7">Glycerokinase</fullName>
        <shortName evidence="7">GK</shortName>
    </alternativeName>
</protein>
<dbReference type="InterPro" id="IPR043129">
    <property type="entry name" value="ATPase_NBD"/>
</dbReference>
<dbReference type="InterPro" id="IPR005999">
    <property type="entry name" value="Glycerol_kin"/>
</dbReference>
<dbReference type="PIRSF" id="PIRSF000538">
    <property type="entry name" value="GlpK"/>
    <property type="match status" value="1"/>
</dbReference>
<keyword evidence="12" id="KW-1185">Reference proteome</keyword>
<evidence type="ECO:0000256" key="7">
    <source>
        <dbReference type="HAMAP-Rule" id="MF_00186"/>
    </source>
</evidence>
<organism evidence="11 12">
    <name type="scientific">Periweissella fabaria</name>
    <dbReference type="NCBI Taxonomy" id="546157"/>
    <lineage>
        <taxon>Bacteria</taxon>
        <taxon>Bacillati</taxon>
        <taxon>Bacillota</taxon>
        <taxon>Bacilli</taxon>
        <taxon>Lactobacillales</taxon>
        <taxon>Lactobacillaceae</taxon>
        <taxon>Periweissella</taxon>
    </lineage>
</organism>
<gene>
    <name evidence="11" type="primary">glpK_2</name>
    <name evidence="7" type="synonym">glpK</name>
    <name evidence="11" type="ORF">WFA24289_00950</name>
</gene>
<feature type="binding site" evidence="7">
    <location>
        <position position="16"/>
    </location>
    <ligand>
        <name>ADP</name>
        <dbReference type="ChEBI" id="CHEBI:456216"/>
    </ligand>
</feature>
<comment type="caution">
    <text evidence="7">Lacks conserved residue(s) required for the propagation of feature annotation.</text>
</comment>
<dbReference type="EMBL" id="CAKKNS010000003">
    <property type="protein sequence ID" value="CAH0416642.1"/>
    <property type="molecule type" value="Genomic_DNA"/>
</dbReference>
<comment type="similarity">
    <text evidence="1 7 8">Belongs to the FGGY kinase family.</text>
</comment>
<keyword evidence="5 7" id="KW-0319">Glycerol metabolism</keyword>
<evidence type="ECO:0000256" key="1">
    <source>
        <dbReference type="ARBA" id="ARBA00009156"/>
    </source>
</evidence>
<evidence type="ECO:0000256" key="4">
    <source>
        <dbReference type="ARBA" id="ARBA00022777"/>
    </source>
</evidence>
<name>A0ABM8Z619_9LACO</name>
<keyword evidence="4 7" id="KW-0418">Kinase</keyword>
<feature type="binding site" evidence="7">
    <location>
        <position position="313"/>
    </location>
    <ligand>
        <name>ATP</name>
        <dbReference type="ChEBI" id="CHEBI:30616"/>
    </ligand>
</feature>
<proteinExistence type="inferred from homology"/>
<feature type="binding site" evidence="7">
    <location>
        <position position="16"/>
    </location>
    <ligand>
        <name>sn-glycerol 3-phosphate</name>
        <dbReference type="ChEBI" id="CHEBI:57597"/>
    </ligand>
</feature>
<keyword evidence="2 7" id="KW-0808">Transferase</keyword>
<feature type="binding site" evidence="7">
    <location>
        <position position="20"/>
    </location>
    <ligand>
        <name>ADP</name>
        <dbReference type="ChEBI" id="CHEBI:456216"/>
    </ligand>
</feature>
<feature type="binding site" evidence="7">
    <location>
        <position position="313"/>
    </location>
    <ligand>
        <name>ADP</name>
        <dbReference type="ChEBI" id="CHEBI:456216"/>
    </ligand>
</feature>
<dbReference type="NCBIfam" id="TIGR01311">
    <property type="entry name" value="glycerol_kin"/>
    <property type="match status" value="1"/>
</dbReference>
<dbReference type="Pfam" id="PF02782">
    <property type="entry name" value="FGGY_C"/>
    <property type="match status" value="1"/>
</dbReference>
<evidence type="ECO:0000256" key="8">
    <source>
        <dbReference type="RuleBase" id="RU003733"/>
    </source>
</evidence>
<feature type="binding site" evidence="7">
    <location>
        <position position="248"/>
    </location>
    <ligand>
        <name>glycerol</name>
        <dbReference type="ChEBI" id="CHEBI:17754"/>
    </ligand>
</feature>
<feature type="binding site" evidence="7">
    <location>
        <position position="418"/>
    </location>
    <ligand>
        <name>ADP</name>
        <dbReference type="ChEBI" id="CHEBI:456216"/>
    </ligand>
</feature>
<evidence type="ECO:0000313" key="12">
    <source>
        <dbReference type="Proteomes" id="UP000789707"/>
    </source>
</evidence>
<dbReference type="InterPro" id="IPR018483">
    <property type="entry name" value="Carb_kinase_FGGY_CS"/>
</dbReference>
<feature type="binding site" evidence="7">
    <location>
        <position position="317"/>
    </location>
    <ligand>
        <name>ATP</name>
        <dbReference type="ChEBI" id="CHEBI:30616"/>
    </ligand>
</feature>
<feature type="binding site" evidence="7">
    <location>
        <position position="87"/>
    </location>
    <ligand>
        <name>sn-glycerol 3-phosphate</name>
        <dbReference type="ChEBI" id="CHEBI:57597"/>
    </ligand>
</feature>
<dbReference type="Gene3D" id="3.30.420.40">
    <property type="match status" value="2"/>
</dbReference>
<feature type="binding site" evidence="7">
    <location>
        <position position="249"/>
    </location>
    <ligand>
        <name>glycerol</name>
        <dbReference type="ChEBI" id="CHEBI:17754"/>
    </ligand>
</feature>
<evidence type="ECO:0000259" key="9">
    <source>
        <dbReference type="Pfam" id="PF00370"/>
    </source>
</evidence>
<dbReference type="PANTHER" id="PTHR10196">
    <property type="entry name" value="SUGAR KINASE"/>
    <property type="match status" value="1"/>
</dbReference>
<evidence type="ECO:0000256" key="6">
    <source>
        <dbReference type="ARBA" id="ARBA00022840"/>
    </source>
</evidence>
<feature type="binding site" evidence="7">
    <location>
        <position position="16"/>
    </location>
    <ligand>
        <name>ATP</name>
        <dbReference type="ChEBI" id="CHEBI:30616"/>
    </ligand>
</feature>
<evidence type="ECO:0000259" key="10">
    <source>
        <dbReference type="Pfam" id="PF02782"/>
    </source>
</evidence>
<dbReference type="InterPro" id="IPR000577">
    <property type="entry name" value="Carb_kinase_FGGY"/>
</dbReference>
<keyword evidence="6 7" id="KW-0067">ATP-binding</keyword>
<evidence type="ECO:0000256" key="3">
    <source>
        <dbReference type="ARBA" id="ARBA00022741"/>
    </source>
</evidence>
<dbReference type="NCBIfam" id="NF000756">
    <property type="entry name" value="PRK00047.1"/>
    <property type="match status" value="1"/>
</dbReference>
<reference evidence="11 12" key="1">
    <citation type="submission" date="2021-11" db="EMBL/GenBank/DDBJ databases">
        <authorList>
            <person name="Depoorter E."/>
        </authorList>
    </citation>
    <scope>NUCLEOTIDE SEQUENCE [LARGE SCALE GENOMIC DNA]</scope>
    <source>
        <strain evidence="11 12">LMG 24289</strain>
    </source>
</reference>
<dbReference type="CDD" id="cd07786">
    <property type="entry name" value="FGGY_EcGK_like"/>
    <property type="match status" value="1"/>
</dbReference>
<dbReference type="EC" id="2.7.1.30" evidence="7"/>
<feature type="binding site" evidence="7">
    <location>
        <position position="86"/>
    </location>
    <ligand>
        <name>sn-glycerol 3-phosphate</name>
        <dbReference type="ChEBI" id="CHEBI:57597"/>
    </ligand>
</feature>
<comment type="subunit">
    <text evidence="7">Homotetramer and homodimer (in equilibrium).</text>
</comment>
<feature type="domain" description="Carbohydrate kinase FGGY N-terminal" evidence="9">
    <location>
        <begin position="8"/>
        <end position="255"/>
    </location>
</feature>
<feature type="domain" description="Carbohydrate kinase FGGY C-terminal" evidence="10">
    <location>
        <begin position="271"/>
        <end position="453"/>
    </location>
</feature>
<dbReference type="HAMAP" id="MF_00186">
    <property type="entry name" value="Glycerol_kin"/>
    <property type="match status" value="1"/>
</dbReference>
<feature type="binding site" evidence="7">
    <location>
        <position position="87"/>
    </location>
    <ligand>
        <name>glycerol</name>
        <dbReference type="ChEBI" id="CHEBI:17754"/>
    </ligand>
</feature>
<sequence length="507" mass="55799">MAIIKPEYILAIDQGTTSSRAKIFNKNGRRVTETETEITATYPHSGWVEQSPQDIWHSVQTVIASAMINSGVRPDEIKAIGIANQRETTIIWDKATGQPIYNAISWQSNQSVAIIEKLRSDGHADMIQAKTGLPLSTAFSGSKIRWILDQVPGAQARAEAGELLFGTVDTWLVWKLSGGKAFVTDHTNASRTMLFNINTLTWDPELLALFNIPKVMLPEIKTSSEVYTTTESYQFFGGEVPIAGLAGDQQAALIGQMGFETGFTKNTYSAGSFILLNTGDTPVVSSHDLVATVAYSMQGEVKYALEGAIFVAGSAIQWLHDGLKMIDNEPETRTAAEQSTNDDEVYFVPAFSGLSAPYWDPHARGAVFGVTRGTNRNDFIKATLQAIAYQTRDVIETMRQDTGFEIKSMHADGSASRNQYLMQFQADILDAEILRATDEETTALGVAFLAGLAVDYWESVEDIKNMTIAGRTFKPTMPTSRREQLYHGWQNAVAATQLFKPNELPHD</sequence>
<feature type="binding site" evidence="7">
    <location>
        <position position="18"/>
    </location>
    <ligand>
        <name>ATP</name>
        <dbReference type="ChEBI" id="CHEBI:30616"/>
    </ligand>
</feature>
<dbReference type="RefSeq" id="WP_230096682.1">
    <property type="nucleotide sequence ID" value="NZ_CAKKNS010000003.1"/>
</dbReference>
<dbReference type="PROSITE" id="PS00445">
    <property type="entry name" value="FGGY_KINASES_2"/>
    <property type="match status" value="1"/>
</dbReference>
<dbReference type="SUPFAM" id="SSF53067">
    <property type="entry name" value="Actin-like ATPase domain"/>
    <property type="match status" value="2"/>
</dbReference>
<comment type="catalytic activity">
    <reaction evidence="7">
        <text>glycerol + ATP = sn-glycerol 3-phosphate + ADP + H(+)</text>
        <dbReference type="Rhea" id="RHEA:21644"/>
        <dbReference type="ChEBI" id="CHEBI:15378"/>
        <dbReference type="ChEBI" id="CHEBI:17754"/>
        <dbReference type="ChEBI" id="CHEBI:30616"/>
        <dbReference type="ChEBI" id="CHEBI:57597"/>
        <dbReference type="ChEBI" id="CHEBI:456216"/>
        <dbReference type="EC" id="2.7.1.30"/>
    </reaction>
</comment>
<evidence type="ECO:0000256" key="5">
    <source>
        <dbReference type="ARBA" id="ARBA00022798"/>
    </source>
</evidence>
<keyword evidence="3 7" id="KW-0547">Nucleotide-binding</keyword>
<evidence type="ECO:0000313" key="11">
    <source>
        <dbReference type="EMBL" id="CAH0416642.1"/>
    </source>
</evidence>